<proteinExistence type="predicted"/>
<keyword evidence="1" id="KW-1133">Transmembrane helix</keyword>
<accession>A0A9Q0KY15</accession>
<evidence type="ECO:0000313" key="3">
    <source>
        <dbReference type="Proteomes" id="UP001141806"/>
    </source>
</evidence>
<gene>
    <name evidence="2" type="ORF">NE237_009748</name>
</gene>
<sequence>MSSRNCATGCRVDLFSFCFLGRSRVLRVKNYYITDFDEMETLFNTEIYKSWNLYSKSSKINYNLQPDPFRYEQGFQRGIKSKALYDRLSLTHSFRLIFLGFVSHKAQIPVTMTLVKMSSAAVLILMMLISAVAVNVQAIAPSASMETGLAHVSLVSGAVVGFSLLCCILGFLLQ</sequence>
<evidence type="ECO:0000256" key="1">
    <source>
        <dbReference type="SAM" id="Phobius"/>
    </source>
</evidence>
<organism evidence="2 3">
    <name type="scientific">Protea cynaroides</name>
    <dbReference type="NCBI Taxonomy" id="273540"/>
    <lineage>
        <taxon>Eukaryota</taxon>
        <taxon>Viridiplantae</taxon>
        <taxon>Streptophyta</taxon>
        <taxon>Embryophyta</taxon>
        <taxon>Tracheophyta</taxon>
        <taxon>Spermatophyta</taxon>
        <taxon>Magnoliopsida</taxon>
        <taxon>Proteales</taxon>
        <taxon>Proteaceae</taxon>
        <taxon>Protea</taxon>
    </lineage>
</organism>
<feature type="transmembrane region" description="Helical" evidence="1">
    <location>
        <begin position="152"/>
        <end position="173"/>
    </location>
</feature>
<feature type="transmembrane region" description="Helical" evidence="1">
    <location>
        <begin position="120"/>
        <end position="140"/>
    </location>
</feature>
<keyword evidence="1" id="KW-0472">Membrane</keyword>
<evidence type="ECO:0000313" key="2">
    <source>
        <dbReference type="EMBL" id="KAJ4978968.1"/>
    </source>
</evidence>
<keyword evidence="3" id="KW-1185">Reference proteome</keyword>
<name>A0A9Q0KY15_9MAGN</name>
<dbReference type="EMBL" id="JAMYWD010000002">
    <property type="protein sequence ID" value="KAJ4978968.1"/>
    <property type="molecule type" value="Genomic_DNA"/>
</dbReference>
<dbReference type="AlphaFoldDB" id="A0A9Q0KY15"/>
<protein>
    <submittedName>
        <fullName evidence="2">Uncharacterized protein</fullName>
    </submittedName>
</protein>
<keyword evidence="1" id="KW-0812">Transmembrane</keyword>
<dbReference type="Proteomes" id="UP001141806">
    <property type="component" value="Unassembled WGS sequence"/>
</dbReference>
<reference evidence="2" key="1">
    <citation type="journal article" date="2023" name="Plant J.">
        <title>The genome of the king protea, Protea cynaroides.</title>
        <authorList>
            <person name="Chang J."/>
            <person name="Duong T.A."/>
            <person name="Schoeman C."/>
            <person name="Ma X."/>
            <person name="Roodt D."/>
            <person name="Barker N."/>
            <person name="Li Z."/>
            <person name="Van de Peer Y."/>
            <person name="Mizrachi E."/>
        </authorList>
    </citation>
    <scope>NUCLEOTIDE SEQUENCE</scope>
    <source>
        <tissue evidence="2">Young leaves</tissue>
    </source>
</reference>
<comment type="caution">
    <text evidence="2">The sequence shown here is derived from an EMBL/GenBank/DDBJ whole genome shotgun (WGS) entry which is preliminary data.</text>
</comment>